<dbReference type="Proteomes" id="UP000504636">
    <property type="component" value="Unplaced"/>
</dbReference>
<feature type="region of interest" description="Disordered" evidence="1">
    <location>
        <begin position="819"/>
        <end position="859"/>
    </location>
</feature>
<evidence type="ECO:0000256" key="1">
    <source>
        <dbReference type="SAM" id="MobiDB-lite"/>
    </source>
</evidence>
<reference evidence="3 5" key="1">
    <citation type="journal article" date="2020" name="Stud. Mycol.">
        <title>101 Dothideomycetes genomes: a test case for predicting lifestyles and emergence of pathogens.</title>
        <authorList>
            <person name="Haridas S."/>
            <person name="Albert R."/>
            <person name="Binder M."/>
            <person name="Bloem J."/>
            <person name="Labutti K."/>
            <person name="Salamov A."/>
            <person name="Andreopoulos B."/>
            <person name="Baker S."/>
            <person name="Barry K."/>
            <person name="Bills G."/>
            <person name="Bluhm B."/>
            <person name="Cannon C."/>
            <person name="Castanera R."/>
            <person name="Culley D."/>
            <person name="Daum C."/>
            <person name="Ezra D."/>
            <person name="Gonzalez J."/>
            <person name="Henrissat B."/>
            <person name="Kuo A."/>
            <person name="Liang C."/>
            <person name="Lipzen A."/>
            <person name="Lutzoni F."/>
            <person name="Magnuson J."/>
            <person name="Mondo S."/>
            <person name="Nolan M."/>
            <person name="Ohm R."/>
            <person name="Pangilinan J."/>
            <person name="Park H.-J."/>
            <person name="Ramirez L."/>
            <person name="Alfaro M."/>
            <person name="Sun H."/>
            <person name="Tritt A."/>
            <person name="Yoshinaga Y."/>
            <person name="Zwiers L.-H."/>
            <person name="Turgeon B."/>
            <person name="Goodwin S."/>
            <person name="Spatafora J."/>
            <person name="Crous P."/>
            <person name="Grigoriev I."/>
        </authorList>
    </citation>
    <scope>NUCLEOTIDE SEQUENCE</scope>
    <source>
        <strain evidence="3 5">CBS 304.34</strain>
    </source>
</reference>
<feature type="domain" description="Ubiquitin-like" evidence="2">
    <location>
        <begin position="249"/>
        <end position="332"/>
    </location>
</feature>
<evidence type="ECO:0000259" key="2">
    <source>
        <dbReference type="Pfam" id="PF22893"/>
    </source>
</evidence>
<feature type="compositionally biased region" description="Basic and acidic residues" evidence="1">
    <location>
        <begin position="831"/>
        <end position="847"/>
    </location>
</feature>
<reference evidence="5" key="2">
    <citation type="submission" date="2020-04" db="EMBL/GenBank/DDBJ databases">
        <authorList>
            <consortium name="NCBI Genome Project"/>
        </authorList>
    </citation>
    <scope>NUCLEOTIDE SEQUENCE</scope>
    <source>
        <strain evidence="5">CBS 304.34</strain>
    </source>
</reference>
<dbReference type="AlphaFoldDB" id="A0A6A6YZW8"/>
<sequence length="1028" mass="116308">MPITFGSVGDIISVSLLVKDLLLALNDSRGSAAEYQAVVRELYILDTALLQVVQLSRSHRATPELQALCETASRTVEKCRVSVDGFTKRIRKFNSSLSATGSGSAVKHAARKIQWHISRKDEVVRFRTELSAYTNSMNMLLATANVTLLKVTNDHLDSQITASGHRIQSSLENQDEVLEEVRARLEDNDQLITAGNTLAGTMSERLEWIKNLGSDLKIFMTRLIAGNLAIFREVVAIRKSLTALHRPLSEDPFILEDALGRVAPVHLRFITSWEAFDAVLEIRFKGLKGYSQVRRKQFVIQEQSTRREIDRTSLWEGAFFSGQRVDMSLIFQSDTKEADNKKLVSCPNCHSISSQPTGEEVQCSTCSVWYRRVTEINDVEPPSHSLPRPWKLPAQFGAPAFGPTAPPSKKKRARDGVIIEEDRETAGIKRIRMIDRHLRIKFAGGFSAHAHSGAPFEPKKSTPVKPESRPPQPVPPDLMGGRKWHELASVSVFCTGPLAPPQKKNEEAMKNDEYEDEDVDAHKDEDVDMQEDEDINKKENSLWPDAMLRQFFKYDALSNGDSQEEKNTSGRADDIESVPLTVSEDEVRPIPSISEEYWDQAEPIGRQNIGGIVRCMYVPPKQIDEYFGSSPFAPPSFAVEVSSDSGSDDGFVRSHWAPPGSVESQNKDFLIAWVVTGNSLGPKPRASWPDFEYPEPGLEDQRVVLVENFWVEHQKLARTLQYAHVGIDSIPSDERPLFEERLRSGTQLMLDFRIMLGNSGEWVWGVRTLCASGRMHPVQIDGDDNMILLFTCFHPDVGMERMHRLLDDTNKWVKSFEESFNHTPGKPTQSIRDRTRPRGQCRDDDSCHSGSDYPSPEIQILDDEPHHEEETDPEPDEPMHDSARLTGHLLGKSQNDQSDLKKRNLDYGEENKTTHEVGESYLDAPIPKKPKLDSHLGKRKLEQDDENGTEVQHIEPQYDSSHLKKRKVEQDVDDGTDHSKSKSRIRNISEWDDETRERKRIGEHIGEHVEEHIQDDVENHVEESLHAE</sequence>
<dbReference type="PANTHER" id="PTHR38886">
    <property type="entry name" value="SESA DOMAIN-CONTAINING PROTEIN"/>
    <property type="match status" value="1"/>
</dbReference>
<dbReference type="EMBL" id="MU003695">
    <property type="protein sequence ID" value="KAF2814381.1"/>
    <property type="molecule type" value="Genomic_DNA"/>
</dbReference>
<feature type="compositionally biased region" description="Basic and acidic residues" evidence="1">
    <location>
        <begin position="907"/>
        <end position="918"/>
    </location>
</feature>
<dbReference type="OrthoDB" id="3045089at2759"/>
<dbReference type="PANTHER" id="PTHR38886:SF1">
    <property type="entry name" value="NACHT-NTPASE AND P-LOOP NTPASES N-TERMINAL DOMAIN-CONTAINING PROTEIN"/>
    <property type="match status" value="1"/>
</dbReference>
<keyword evidence="4" id="KW-1185">Reference proteome</keyword>
<dbReference type="Pfam" id="PF22893">
    <property type="entry name" value="ULD_2"/>
    <property type="match status" value="1"/>
</dbReference>
<dbReference type="RefSeq" id="XP_033581345.1">
    <property type="nucleotide sequence ID" value="XM_033727750.1"/>
</dbReference>
<feature type="region of interest" description="Disordered" evidence="1">
    <location>
        <begin position="497"/>
        <end position="520"/>
    </location>
</feature>
<reference evidence="5" key="3">
    <citation type="submission" date="2025-04" db="UniProtKB">
        <authorList>
            <consortium name="RefSeq"/>
        </authorList>
    </citation>
    <scope>IDENTIFICATION</scope>
    <source>
        <strain evidence="5">CBS 304.34</strain>
    </source>
</reference>
<feature type="compositionally biased region" description="Basic and acidic residues" evidence="1">
    <location>
        <begin position="503"/>
        <end position="512"/>
    </location>
</feature>
<evidence type="ECO:0000313" key="3">
    <source>
        <dbReference type="EMBL" id="KAF2814381.1"/>
    </source>
</evidence>
<accession>A0A6A6YZW8</accession>
<protein>
    <recommendedName>
        <fullName evidence="2">Ubiquitin-like domain-containing protein</fullName>
    </recommendedName>
</protein>
<feature type="region of interest" description="Disordered" evidence="1">
    <location>
        <begin position="449"/>
        <end position="481"/>
    </location>
</feature>
<name>A0A6A6YZW8_9PEZI</name>
<evidence type="ECO:0000313" key="5">
    <source>
        <dbReference type="RefSeq" id="XP_033581345.1"/>
    </source>
</evidence>
<organism evidence="3">
    <name type="scientific">Mytilinidion resinicola</name>
    <dbReference type="NCBI Taxonomy" id="574789"/>
    <lineage>
        <taxon>Eukaryota</taxon>
        <taxon>Fungi</taxon>
        <taxon>Dikarya</taxon>
        <taxon>Ascomycota</taxon>
        <taxon>Pezizomycotina</taxon>
        <taxon>Dothideomycetes</taxon>
        <taxon>Pleosporomycetidae</taxon>
        <taxon>Mytilinidiales</taxon>
        <taxon>Mytilinidiaceae</taxon>
        <taxon>Mytilinidion</taxon>
    </lineage>
</organism>
<dbReference type="GeneID" id="54468643"/>
<feature type="compositionally biased region" description="Basic and acidic residues" evidence="1">
    <location>
        <begin position="995"/>
        <end position="1028"/>
    </location>
</feature>
<feature type="compositionally biased region" description="Basic and acidic residues" evidence="1">
    <location>
        <begin position="930"/>
        <end position="942"/>
    </location>
</feature>
<evidence type="ECO:0000313" key="4">
    <source>
        <dbReference type="Proteomes" id="UP000504636"/>
    </source>
</evidence>
<proteinExistence type="predicted"/>
<gene>
    <name evidence="3 5" type="ORF">BDZ99DRAFT_568011</name>
</gene>
<feature type="region of interest" description="Disordered" evidence="1">
    <location>
        <begin position="907"/>
        <end position="1028"/>
    </location>
</feature>
<dbReference type="InterPro" id="IPR054464">
    <property type="entry name" value="ULD_fung"/>
</dbReference>